<keyword evidence="4 7" id="KW-0694">RNA-binding</keyword>
<dbReference type="OrthoDB" id="590761at2759"/>
<dbReference type="GO" id="GO:0006417">
    <property type="term" value="P:regulation of translation"/>
    <property type="evidence" value="ECO:0007669"/>
    <property type="project" value="UniProtKB-KW"/>
</dbReference>
<dbReference type="GO" id="GO:0016281">
    <property type="term" value="C:eukaryotic translation initiation factor 4F complex"/>
    <property type="evidence" value="ECO:0007669"/>
    <property type="project" value="TreeGrafter"/>
</dbReference>
<keyword evidence="5 7" id="KW-0648">Protein biosynthesis</keyword>
<proteinExistence type="inferred from homology"/>
<dbReference type="GO" id="GO:0003743">
    <property type="term" value="F:translation initiation factor activity"/>
    <property type="evidence" value="ECO:0007669"/>
    <property type="project" value="UniProtKB-KW"/>
</dbReference>
<dbReference type="Gene3D" id="3.30.760.10">
    <property type="entry name" value="RNA Cap, Translation Initiation Factor Eif4e"/>
    <property type="match status" value="1"/>
</dbReference>
<dbReference type="InterPro" id="IPR023398">
    <property type="entry name" value="TIF_eIF4e-like"/>
</dbReference>
<keyword evidence="2 7" id="KW-0396">Initiation factor</keyword>
<comment type="similarity">
    <text evidence="1 7">Belongs to the eukaryotic initiation factor 4E family.</text>
</comment>
<protein>
    <recommendedName>
        <fullName evidence="6">eIF-4F 25 kDa subunit</fullName>
    </recommendedName>
</protein>
<evidence type="ECO:0000256" key="5">
    <source>
        <dbReference type="ARBA" id="ARBA00022917"/>
    </source>
</evidence>
<evidence type="ECO:0000313" key="8">
    <source>
        <dbReference type="EMBL" id="KAG8234650.1"/>
    </source>
</evidence>
<organism evidence="8 9">
    <name type="scientific">Ladona fulva</name>
    <name type="common">Scarce chaser dragonfly</name>
    <name type="synonym">Libellula fulva</name>
    <dbReference type="NCBI Taxonomy" id="123851"/>
    <lineage>
        <taxon>Eukaryota</taxon>
        <taxon>Metazoa</taxon>
        <taxon>Ecdysozoa</taxon>
        <taxon>Arthropoda</taxon>
        <taxon>Hexapoda</taxon>
        <taxon>Insecta</taxon>
        <taxon>Pterygota</taxon>
        <taxon>Palaeoptera</taxon>
        <taxon>Odonata</taxon>
        <taxon>Epiprocta</taxon>
        <taxon>Anisoptera</taxon>
        <taxon>Libelluloidea</taxon>
        <taxon>Libellulidae</taxon>
        <taxon>Ladona</taxon>
    </lineage>
</organism>
<evidence type="ECO:0000256" key="7">
    <source>
        <dbReference type="RuleBase" id="RU004374"/>
    </source>
</evidence>
<evidence type="ECO:0000256" key="3">
    <source>
        <dbReference type="ARBA" id="ARBA00022845"/>
    </source>
</evidence>
<dbReference type="InterPro" id="IPR001040">
    <property type="entry name" value="TIF_eIF_4E"/>
</dbReference>
<reference evidence="8" key="2">
    <citation type="submission" date="2017-10" db="EMBL/GenBank/DDBJ databases">
        <title>Ladona fulva Genome sequencing and assembly.</title>
        <authorList>
            <person name="Murali S."/>
            <person name="Richards S."/>
            <person name="Bandaranaike D."/>
            <person name="Bellair M."/>
            <person name="Blankenburg K."/>
            <person name="Chao H."/>
            <person name="Dinh H."/>
            <person name="Doddapaneni H."/>
            <person name="Dugan-Rocha S."/>
            <person name="Elkadiri S."/>
            <person name="Gnanaolivu R."/>
            <person name="Hernandez B."/>
            <person name="Skinner E."/>
            <person name="Javaid M."/>
            <person name="Lee S."/>
            <person name="Li M."/>
            <person name="Ming W."/>
            <person name="Munidasa M."/>
            <person name="Muniz J."/>
            <person name="Nguyen L."/>
            <person name="Hughes D."/>
            <person name="Osuji N."/>
            <person name="Pu L.-L."/>
            <person name="Puazo M."/>
            <person name="Qu C."/>
            <person name="Quiroz J."/>
            <person name="Raj R."/>
            <person name="Weissenberger G."/>
            <person name="Xin Y."/>
            <person name="Zou X."/>
            <person name="Han Y."/>
            <person name="Worley K."/>
            <person name="Muzny D."/>
            <person name="Gibbs R."/>
        </authorList>
    </citation>
    <scope>NUCLEOTIDE SEQUENCE</scope>
    <source>
        <strain evidence="8">Sampled in the wild</strain>
    </source>
</reference>
<keyword evidence="3" id="KW-0810">Translation regulation</keyword>
<dbReference type="SUPFAM" id="SSF55418">
    <property type="entry name" value="eIF4e-like"/>
    <property type="match status" value="1"/>
</dbReference>
<dbReference type="AlphaFoldDB" id="A0A8K0P3L9"/>
<sequence>MLVRQFVGMASGKISESQEVVPKKEEEEVESISPELLIKHPLQNTWTLWFYENDRSKSWEENQREITSFDTVEDFWGLYNNIKAASDLRVGCDYSLFKKGIRPMWEDDANKRGGRWLVNLEKKRNELTNFWLEVLLCMIGEAFDECSDDICGAVLNVRAKVDKIGLWTADYSNGSSVMEIGRKFKERLRISPKIMIGYQIHKDTQNKSGSVTKNTYAC</sequence>
<evidence type="ECO:0000256" key="1">
    <source>
        <dbReference type="ARBA" id="ARBA00009860"/>
    </source>
</evidence>
<dbReference type="Proteomes" id="UP000792457">
    <property type="component" value="Unassembled WGS sequence"/>
</dbReference>
<dbReference type="EMBL" id="KZ308836">
    <property type="protein sequence ID" value="KAG8234650.1"/>
    <property type="molecule type" value="Genomic_DNA"/>
</dbReference>
<comment type="caution">
    <text evidence="8">The sequence shown here is derived from an EMBL/GenBank/DDBJ whole genome shotgun (WGS) entry which is preliminary data.</text>
</comment>
<dbReference type="PANTHER" id="PTHR11960:SF8">
    <property type="entry name" value="EUKARYOTIC TRANSLATION INITIATION FACTOR 4E1-RELATED"/>
    <property type="match status" value="1"/>
</dbReference>
<dbReference type="InterPro" id="IPR019770">
    <property type="entry name" value="TIF_eIF_4E_CS"/>
</dbReference>
<evidence type="ECO:0000313" key="9">
    <source>
        <dbReference type="Proteomes" id="UP000792457"/>
    </source>
</evidence>
<evidence type="ECO:0000256" key="4">
    <source>
        <dbReference type="ARBA" id="ARBA00022884"/>
    </source>
</evidence>
<dbReference type="Pfam" id="PF01652">
    <property type="entry name" value="IF4E"/>
    <property type="match status" value="1"/>
</dbReference>
<dbReference type="GO" id="GO:0000340">
    <property type="term" value="F:RNA 7-methylguanosine cap binding"/>
    <property type="evidence" value="ECO:0007669"/>
    <property type="project" value="UniProtKB-ARBA"/>
</dbReference>
<dbReference type="PROSITE" id="PS00813">
    <property type="entry name" value="IF4E"/>
    <property type="match status" value="1"/>
</dbReference>
<accession>A0A8K0P3L9</accession>
<dbReference type="PANTHER" id="PTHR11960">
    <property type="entry name" value="EUKARYOTIC TRANSLATION INITIATION FACTOR 4E RELATED"/>
    <property type="match status" value="1"/>
</dbReference>
<evidence type="ECO:0000256" key="2">
    <source>
        <dbReference type="ARBA" id="ARBA00022540"/>
    </source>
</evidence>
<keyword evidence="9" id="KW-1185">Reference proteome</keyword>
<name>A0A8K0P3L9_LADFU</name>
<gene>
    <name evidence="8" type="ORF">J437_LFUL006538</name>
</gene>
<evidence type="ECO:0000256" key="6">
    <source>
        <dbReference type="ARBA" id="ARBA00032656"/>
    </source>
</evidence>
<reference evidence="8" key="1">
    <citation type="submission" date="2013-04" db="EMBL/GenBank/DDBJ databases">
        <authorList>
            <person name="Qu J."/>
            <person name="Murali S.C."/>
            <person name="Bandaranaike D."/>
            <person name="Bellair M."/>
            <person name="Blankenburg K."/>
            <person name="Chao H."/>
            <person name="Dinh H."/>
            <person name="Doddapaneni H."/>
            <person name="Downs B."/>
            <person name="Dugan-Rocha S."/>
            <person name="Elkadiri S."/>
            <person name="Gnanaolivu R.D."/>
            <person name="Hernandez B."/>
            <person name="Javaid M."/>
            <person name="Jayaseelan J.C."/>
            <person name="Lee S."/>
            <person name="Li M."/>
            <person name="Ming W."/>
            <person name="Munidasa M."/>
            <person name="Muniz J."/>
            <person name="Nguyen L."/>
            <person name="Ongeri F."/>
            <person name="Osuji N."/>
            <person name="Pu L.-L."/>
            <person name="Puazo M."/>
            <person name="Qu C."/>
            <person name="Quiroz J."/>
            <person name="Raj R."/>
            <person name="Weissenberger G."/>
            <person name="Xin Y."/>
            <person name="Zou X."/>
            <person name="Han Y."/>
            <person name="Richards S."/>
            <person name="Worley K."/>
            <person name="Muzny D."/>
            <person name="Gibbs R."/>
        </authorList>
    </citation>
    <scope>NUCLEOTIDE SEQUENCE</scope>
    <source>
        <strain evidence="8">Sampled in the wild</strain>
    </source>
</reference>